<feature type="transmembrane region" description="Helical" evidence="5">
    <location>
        <begin position="331"/>
        <end position="355"/>
    </location>
</feature>
<dbReference type="InterPro" id="IPR007568">
    <property type="entry name" value="RTA1"/>
</dbReference>
<dbReference type="GeneID" id="91096531"/>
<keyword evidence="7" id="KW-1185">Reference proteome</keyword>
<dbReference type="GO" id="GO:0005886">
    <property type="term" value="C:plasma membrane"/>
    <property type="evidence" value="ECO:0007669"/>
    <property type="project" value="TreeGrafter"/>
</dbReference>
<comment type="subcellular location">
    <subcellularLocation>
        <location evidence="1">Membrane</location>
        <topology evidence="1">Multi-pass membrane protein</topology>
    </subcellularLocation>
</comment>
<accession>A0AAX4K1A5</accession>
<evidence type="ECO:0000256" key="3">
    <source>
        <dbReference type="ARBA" id="ARBA00022989"/>
    </source>
</evidence>
<sequence>MNCTLFDGTTTVPFQCNNVTGSDSLITGELAFSNYGYFPSKTWAIVFTAVFGVAFVAQLLEGIFFRAWWTLPTLTTGAFVELLGWAGRVWSATSWEWDSNQGGQWSVSFASYIMQICCLVIAPTFYSAANYILLGKIIAATGPLYTSLHSQSFSIIFVSADILCLVIQAAGGGIAGSADDDDGADQGAYIMTGGVILQLVVTILYTVLFIEWVWRKRIDKPTKRQYNPFGRFFKNNKHSDNKRDTLNSIEMSSPSATLVEEPQLGNNNNINSDQEKNNMNFINPMITNKQKDTMLYLIAIGTILIIVRSVYRSIELLDGWTGEIAINEPLFLGLDAFLMALFIYIYSVVFPGAIFGKRMF</sequence>
<evidence type="ECO:0000313" key="6">
    <source>
        <dbReference type="EMBL" id="WWC90923.1"/>
    </source>
</evidence>
<dbReference type="PANTHER" id="PTHR31465:SF9">
    <property type="entry name" value="SPHINGOID LONG-CHAIN BASE TRANSPORTER RSB1"/>
    <property type="match status" value="1"/>
</dbReference>
<evidence type="ECO:0000256" key="4">
    <source>
        <dbReference type="ARBA" id="ARBA00023136"/>
    </source>
</evidence>
<reference evidence="6 7" key="1">
    <citation type="submission" date="2024-01" db="EMBL/GenBank/DDBJ databases">
        <title>Comparative genomics of Cryptococcus and Kwoniella reveals pathogenesis evolution and contrasting modes of karyotype evolution via chromosome fusion or intercentromeric recombination.</title>
        <authorList>
            <person name="Coelho M.A."/>
            <person name="David-Palma M."/>
            <person name="Shea T."/>
            <person name="Bowers K."/>
            <person name="McGinley-Smith S."/>
            <person name="Mohammad A.W."/>
            <person name="Gnirke A."/>
            <person name="Yurkov A.M."/>
            <person name="Nowrousian M."/>
            <person name="Sun S."/>
            <person name="Cuomo C.A."/>
            <person name="Heitman J."/>
        </authorList>
    </citation>
    <scope>NUCLEOTIDE SEQUENCE [LARGE SCALE GENOMIC DNA]</scope>
    <source>
        <strain evidence="6 7">CBS 6074</strain>
    </source>
</reference>
<dbReference type="PANTHER" id="PTHR31465">
    <property type="entry name" value="PROTEIN RTA1-RELATED"/>
    <property type="match status" value="1"/>
</dbReference>
<feature type="transmembrane region" description="Helical" evidence="5">
    <location>
        <begin position="42"/>
        <end position="60"/>
    </location>
</feature>
<dbReference type="Pfam" id="PF04479">
    <property type="entry name" value="RTA1"/>
    <property type="match status" value="1"/>
</dbReference>
<dbReference type="EMBL" id="CP144104">
    <property type="protein sequence ID" value="WWC90923.1"/>
    <property type="molecule type" value="Genomic_DNA"/>
</dbReference>
<keyword evidence="4 5" id="KW-0472">Membrane</keyword>
<proteinExistence type="predicted"/>
<keyword evidence="2 5" id="KW-0812">Transmembrane</keyword>
<organism evidence="6 7">
    <name type="scientific">Kwoniella dendrophila CBS 6074</name>
    <dbReference type="NCBI Taxonomy" id="1295534"/>
    <lineage>
        <taxon>Eukaryota</taxon>
        <taxon>Fungi</taxon>
        <taxon>Dikarya</taxon>
        <taxon>Basidiomycota</taxon>
        <taxon>Agaricomycotina</taxon>
        <taxon>Tremellomycetes</taxon>
        <taxon>Tremellales</taxon>
        <taxon>Cryptococcaceae</taxon>
        <taxon>Kwoniella</taxon>
    </lineage>
</organism>
<feature type="transmembrane region" description="Helical" evidence="5">
    <location>
        <begin position="155"/>
        <end position="176"/>
    </location>
</feature>
<protein>
    <submittedName>
        <fullName evidence="6">Uncharacterized protein</fullName>
    </submittedName>
</protein>
<evidence type="ECO:0000256" key="2">
    <source>
        <dbReference type="ARBA" id="ARBA00022692"/>
    </source>
</evidence>
<feature type="transmembrane region" description="Helical" evidence="5">
    <location>
        <begin position="188"/>
        <end position="214"/>
    </location>
</feature>
<dbReference type="AlphaFoldDB" id="A0AAX4K1A5"/>
<gene>
    <name evidence="6" type="ORF">L201_005861</name>
</gene>
<evidence type="ECO:0000256" key="1">
    <source>
        <dbReference type="ARBA" id="ARBA00004141"/>
    </source>
</evidence>
<evidence type="ECO:0000313" key="7">
    <source>
        <dbReference type="Proteomes" id="UP001355207"/>
    </source>
</evidence>
<dbReference type="Proteomes" id="UP001355207">
    <property type="component" value="Chromosome 7"/>
</dbReference>
<evidence type="ECO:0000256" key="5">
    <source>
        <dbReference type="SAM" id="Phobius"/>
    </source>
</evidence>
<dbReference type="GO" id="GO:0000324">
    <property type="term" value="C:fungal-type vacuole"/>
    <property type="evidence" value="ECO:0007669"/>
    <property type="project" value="TreeGrafter"/>
</dbReference>
<feature type="transmembrane region" description="Helical" evidence="5">
    <location>
        <begin position="107"/>
        <end position="134"/>
    </location>
</feature>
<name>A0AAX4K1A5_9TREE</name>
<keyword evidence="3 5" id="KW-1133">Transmembrane helix</keyword>
<dbReference type="RefSeq" id="XP_066077686.1">
    <property type="nucleotide sequence ID" value="XM_066221589.1"/>
</dbReference>
<feature type="transmembrane region" description="Helical" evidence="5">
    <location>
        <begin position="294"/>
        <end position="311"/>
    </location>
</feature>